<keyword evidence="3" id="KW-1003">Cell membrane</keyword>
<feature type="transmembrane region" description="Helical" evidence="8">
    <location>
        <begin position="359"/>
        <end position="380"/>
    </location>
</feature>
<keyword evidence="5 8" id="KW-1133">Transmembrane helix</keyword>
<feature type="region of interest" description="Disordered" evidence="7">
    <location>
        <begin position="474"/>
        <end position="550"/>
    </location>
</feature>
<comment type="caution">
    <text evidence="10">The sequence shown here is derived from an EMBL/GenBank/DDBJ whole genome shotgun (WGS) entry which is preliminary data.</text>
</comment>
<feature type="transmembrane region" description="Helical" evidence="8">
    <location>
        <begin position="392"/>
        <end position="415"/>
    </location>
</feature>
<evidence type="ECO:0000256" key="8">
    <source>
        <dbReference type="SAM" id="Phobius"/>
    </source>
</evidence>
<evidence type="ECO:0000256" key="4">
    <source>
        <dbReference type="ARBA" id="ARBA00022692"/>
    </source>
</evidence>
<organism evidence="10 11">
    <name type="scientific">Terrabacter terrae</name>
    <dbReference type="NCBI Taxonomy" id="318434"/>
    <lineage>
        <taxon>Bacteria</taxon>
        <taxon>Bacillati</taxon>
        <taxon>Actinomycetota</taxon>
        <taxon>Actinomycetes</taxon>
        <taxon>Micrococcales</taxon>
        <taxon>Intrasporangiaceae</taxon>
        <taxon>Terrabacter</taxon>
    </lineage>
</organism>
<feature type="transmembrane region" description="Helical" evidence="8">
    <location>
        <begin position="325"/>
        <end position="347"/>
    </location>
</feature>
<feature type="compositionally biased region" description="Low complexity" evidence="7">
    <location>
        <begin position="483"/>
        <end position="499"/>
    </location>
</feature>
<feature type="compositionally biased region" description="Polar residues" evidence="7">
    <location>
        <begin position="516"/>
        <end position="528"/>
    </location>
</feature>
<feature type="domain" description="Major facilitator superfamily (MFS) profile" evidence="9">
    <location>
        <begin position="45"/>
        <end position="479"/>
    </location>
</feature>
<evidence type="ECO:0000256" key="3">
    <source>
        <dbReference type="ARBA" id="ARBA00022475"/>
    </source>
</evidence>
<dbReference type="PANTHER" id="PTHR42718">
    <property type="entry name" value="MAJOR FACILITATOR SUPERFAMILY MULTIDRUG TRANSPORTER MFSC"/>
    <property type="match status" value="1"/>
</dbReference>
<feature type="transmembrane region" description="Helical" evidence="8">
    <location>
        <begin position="299"/>
        <end position="319"/>
    </location>
</feature>
<feature type="transmembrane region" description="Helical" evidence="8">
    <location>
        <begin position="114"/>
        <end position="135"/>
    </location>
</feature>
<dbReference type="Gene3D" id="1.20.1250.20">
    <property type="entry name" value="MFS general substrate transporter like domains"/>
    <property type="match status" value="1"/>
</dbReference>
<protein>
    <submittedName>
        <fullName evidence="10">MFS transporter</fullName>
    </submittedName>
</protein>
<feature type="transmembrane region" description="Helical" evidence="8">
    <location>
        <begin position="83"/>
        <end position="102"/>
    </location>
</feature>
<dbReference type="PROSITE" id="PS50850">
    <property type="entry name" value="MFS"/>
    <property type="match status" value="1"/>
</dbReference>
<dbReference type="Proteomes" id="UP001501285">
    <property type="component" value="Unassembled WGS sequence"/>
</dbReference>
<evidence type="ECO:0000256" key="1">
    <source>
        <dbReference type="ARBA" id="ARBA00004651"/>
    </source>
</evidence>
<dbReference type="InterPro" id="IPR036259">
    <property type="entry name" value="MFS_trans_sf"/>
</dbReference>
<feature type="transmembrane region" description="Helical" evidence="8">
    <location>
        <begin position="43"/>
        <end position="63"/>
    </location>
</feature>
<feature type="region of interest" description="Disordered" evidence="7">
    <location>
        <begin position="1"/>
        <end position="35"/>
    </location>
</feature>
<accession>A0ABN2TT40</accession>
<comment type="subcellular location">
    <subcellularLocation>
        <location evidence="1">Cell membrane</location>
        <topology evidence="1">Multi-pass membrane protein</topology>
    </subcellularLocation>
</comment>
<evidence type="ECO:0000256" key="7">
    <source>
        <dbReference type="SAM" id="MobiDB-lite"/>
    </source>
</evidence>
<dbReference type="Pfam" id="PF07690">
    <property type="entry name" value="MFS_1"/>
    <property type="match status" value="1"/>
</dbReference>
<feature type="transmembrane region" description="Helical" evidence="8">
    <location>
        <begin position="232"/>
        <end position="250"/>
    </location>
</feature>
<dbReference type="PANTHER" id="PTHR42718:SF46">
    <property type="entry name" value="BLR6921 PROTEIN"/>
    <property type="match status" value="1"/>
</dbReference>
<dbReference type="InterPro" id="IPR020846">
    <property type="entry name" value="MFS_dom"/>
</dbReference>
<feature type="transmembrane region" description="Helical" evidence="8">
    <location>
        <begin position="141"/>
        <end position="159"/>
    </location>
</feature>
<feature type="compositionally biased region" description="Polar residues" evidence="7">
    <location>
        <begin position="1"/>
        <end position="12"/>
    </location>
</feature>
<proteinExistence type="predicted"/>
<gene>
    <name evidence="10" type="ORF">GCM10009740_04170</name>
</gene>
<feature type="transmembrane region" description="Helical" evidence="8">
    <location>
        <begin position="198"/>
        <end position="220"/>
    </location>
</feature>
<dbReference type="SUPFAM" id="SSF103473">
    <property type="entry name" value="MFS general substrate transporter"/>
    <property type="match status" value="1"/>
</dbReference>
<feature type="transmembrane region" description="Helical" evidence="8">
    <location>
        <begin position="256"/>
        <end position="278"/>
    </location>
</feature>
<evidence type="ECO:0000313" key="11">
    <source>
        <dbReference type="Proteomes" id="UP001501285"/>
    </source>
</evidence>
<sequence>MSTTTHTTPGQQAGSASTTASPVSPVSPVSPASPGSPAARRGAIGLGVVLVAQLMLVLDGTVVNVALPHIRTDLGFTPAGLSWVLNAYTLAFGGLLLLGGRLGDVFGRLRTFEIGLAVFTVASLLGGLATSPAWLVAARTLQGVGAALAAPSVLALVTTSAPDQAARNRGLALFTAVSSAGASIGLLLGGVLTSYVSWHWTLFVNVPIGAVVLVLARRFVTETPRVPGRFDVVGAVTATLGSVGIVYGFISAADRGWTAPATLVSFALGVLLVALFVRAESRVASPLLPLALVRNRTRAGALVIMALVVGAQFSTFFLVTQYLQLVLGFSPVATGAAFLPLSLAIFATSRVSARLVASVGPRVLLLVGTLGLTASFVWLSGISTTTTYAGHLLGALLLNGVSAALVFMPVTVVVLGGVDRTQAGTVSGLLQTAQQLGGAVGLAAIVSVYASRSVPGQFVPGVEPAFPHVGGLHARRPARRGLRPAAPAGARRGAAAGARPRARRRDDAGCRRGLLTGSSARGRTSPATRANPRRPIGQRGFGITAHDACA</sequence>
<keyword evidence="6 8" id="KW-0472">Membrane</keyword>
<keyword evidence="2" id="KW-0813">Transport</keyword>
<evidence type="ECO:0000256" key="2">
    <source>
        <dbReference type="ARBA" id="ARBA00022448"/>
    </source>
</evidence>
<dbReference type="InterPro" id="IPR011701">
    <property type="entry name" value="MFS"/>
</dbReference>
<dbReference type="Gene3D" id="1.20.1720.10">
    <property type="entry name" value="Multidrug resistance protein D"/>
    <property type="match status" value="1"/>
</dbReference>
<name>A0ABN2TT40_9MICO</name>
<evidence type="ECO:0000259" key="9">
    <source>
        <dbReference type="PROSITE" id="PS50850"/>
    </source>
</evidence>
<dbReference type="RefSeq" id="WP_343986750.1">
    <property type="nucleotide sequence ID" value="NZ_BAAANB010000001.1"/>
</dbReference>
<keyword evidence="4 8" id="KW-0812">Transmembrane</keyword>
<reference evidence="10 11" key="1">
    <citation type="journal article" date="2019" name="Int. J. Syst. Evol. Microbiol.">
        <title>The Global Catalogue of Microorganisms (GCM) 10K type strain sequencing project: providing services to taxonomists for standard genome sequencing and annotation.</title>
        <authorList>
            <consortium name="The Broad Institute Genomics Platform"/>
            <consortium name="The Broad Institute Genome Sequencing Center for Infectious Disease"/>
            <person name="Wu L."/>
            <person name="Ma J."/>
        </authorList>
    </citation>
    <scope>NUCLEOTIDE SEQUENCE [LARGE SCALE GENOMIC DNA]</scope>
    <source>
        <strain evidence="10 11">JCM 14283</strain>
    </source>
</reference>
<keyword evidence="11" id="KW-1185">Reference proteome</keyword>
<evidence type="ECO:0000313" key="10">
    <source>
        <dbReference type="EMBL" id="GAA2019215.1"/>
    </source>
</evidence>
<dbReference type="CDD" id="cd17321">
    <property type="entry name" value="MFS_MMR_MDR_like"/>
    <property type="match status" value="1"/>
</dbReference>
<feature type="compositionally biased region" description="Low complexity" evidence="7">
    <location>
        <begin position="13"/>
        <end position="35"/>
    </location>
</feature>
<evidence type="ECO:0000256" key="6">
    <source>
        <dbReference type="ARBA" id="ARBA00023136"/>
    </source>
</evidence>
<feature type="transmembrane region" description="Helical" evidence="8">
    <location>
        <begin position="171"/>
        <end position="192"/>
    </location>
</feature>
<evidence type="ECO:0000256" key="5">
    <source>
        <dbReference type="ARBA" id="ARBA00022989"/>
    </source>
</evidence>
<dbReference type="EMBL" id="BAAANB010000001">
    <property type="protein sequence ID" value="GAA2019215.1"/>
    <property type="molecule type" value="Genomic_DNA"/>
</dbReference>